<dbReference type="PANTHER" id="PTHR11647">
    <property type="entry name" value="HYDRANTOINASE/DIHYDROPYRIMIDINASE FAMILY MEMBER"/>
    <property type="match status" value="1"/>
</dbReference>
<dbReference type="Proteomes" id="UP000548304">
    <property type="component" value="Unassembled WGS sequence"/>
</dbReference>
<dbReference type="Gene3D" id="2.30.40.10">
    <property type="entry name" value="Urease, subunit C, domain 1"/>
    <property type="match status" value="1"/>
</dbReference>
<dbReference type="AlphaFoldDB" id="A0A852Z1G1"/>
<accession>A0A852Z1G1</accession>
<evidence type="ECO:0000313" key="3">
    <source>
        <dbReference type="Proteomes" id="UP000548304"/>
    </source>
</evidence>
<dbReference type="EC" id="3.5.1.81" evidence="2"/>
<comment type="caution">
    <text evidence="2">The sequence shown here is derived from an EMBL/GenBank/DDBJ whole genome shotgun (WGS) entry which is preliminary data.</text>
</comment>
<dbReference type="InterPro" id="IPR013108">
    <property type="entry name" value="Amidohydro_3"/>
</dbReference>
<dbReference type="GO" id="GO:0005829">
    <property type="term" value="C:cytosol"/>
    <property type="evidence" value="ECO:0007669"/>
    <property type="project" value="TreeGrafter"/>
</dbReference>
<dbReference type="EMBL" id="JACBYW010000007">
    <property type="protein sequence ID" value="NYH80348.1"/>
    <property type="molecule type" value="Genomic_DNA"/>
</dbReference>
<proteinExistence type="predicted"/>
<evidence type="ECO:0000313" key="2">
    <source>
        <dbReference type="EMBL" id="NYH80348.1"/>
    </source>
</evidence>
<keyword evidence="2" id="KW-0378">Hydrolase</keyword>
<dbReference type="InterPro" id="IPR023100">
    <property type="entry name" value="D-aminoacylase_insert_dom_sf"/>
</dbReference>
<dbReference type="InterPro" id="IPR050378">
    <property type="entry name" value="Metallo-dep_Hydrolases_sf"/>
</dbReference>
<feature type="domain" description="Amidohydrolase 3" evidence="1">
    <location>
        <begin position="59"/>
        <end position="526"/>
    </location>
</feature>
<sequence length="546" mass="58848">MSTVGADFRVRRKGLGMDIALRGARVVDGTGAPEYRADVGVHNGRIAEVAAPVSLSARRVVDASGLVLAPGFIDMHSHSDLRVLSEPEHLAKVSQGVTLEVLGQDGLSYAPVDERTLTALRAQLAGWNDDPPGFDWNWRSVAEYLDRLDEGIAVNAAYLVPQGTLRVLCVGSENRPAGEAELTEMRRVLDRSLREGAFGMSAGLTYTPGMFADRDELTALCAVTGERGGFFCPHHRSYGAGALDAYAEMIEVGAAAGCPLHLAHATMNFDVNEGRAGELLTLLDDAIDSGADITLDSYPYLPGCTALHALLPSWAGEGGVEATLERLRDPALRARIREVLEVEGSDGCHGVPVDWDSIEINGVRRPEVNGHLLGRTVGEVARAEGKQPTELYLDVLLSERLGSSCLMHVGHEENVRAIMRHRAHTAGSDGLLVGDKPHPRAWGTFPRYLAHYTRELGVLGLEECVNHMTARAADRLGLPDRGRIREGNVADLVLFDPDGIADTATFDDPRRQAAGISHVLVNGVPVIDEGERTDALPGHALRHRCR</sequence>
<evidence type="ECO:0000259" key="1">
    <source>
        <dbReference type="Pfam" id="PF07969"/>
    </source>
</evidence>
<dbReference type="Gene3D" id="3.30.1490.130">
    <property type="entry name" value="D-aminoacylase. Domain 3"/>
    <property type="match status" value="1"/>
</dbReference>
<name>A0A852Z1G1_9ACTN</name>
<protein>
    <submittedName>
        <fullName evidence="2">N-acyl-D-amino-acid deacylase</fullName>
        <ecNumber evidence="2">3.5.1.81</ecNumber>
    </submittedName>
</protein>
<reference evidence="2 3" key="1">
    <citation type="submission" date="2020-07" db="EMBL/GenBank/DDBJ databases">
        <title>Genomic Encyclopedia of Type Strains, Phase III (KMG-III): the genomes of soil and plant-associated and newly described type strains.</title>
        <authorList>
            <person name="Whitman W."/>
        </authorList>
    </citation>
    <scope>NUCLEOTIDE SEQUENCE [LARGE SCALE GENOMIC DNA]</scope>
    <source>
        <strain evidence="2 3">CECT 8576</strain>
    </source>
</reference>
<dbReference type="PANTHER" id="PTHR11647:SF1">
    <property type="entry name" value="COLLAPSIN RESPONSE MEDIATOR PROTEIN"/>
    <property type="match status" value="1"/>
</dbReference>
<dbReference type="GO" id="GO:0016812">
    <property type="term" value="F:hydrolase activity, acting on carbon-nitrogen (but not peptide) bonds, in cyclic amides"/>
    <property type="evidence" value="ECO:0007669"/>
    <property type="project" value="TreeGrafter"/>
</dbReference>
<dbReference type="SUPFAM" id="SSF51556">
    <property type="entry name" value="Metallo-dependent hydrolases"/>
    <property type="match status" value="1"/>
</dbReference>
<dbReference type="SUPFAM" id="SSF51338">
    <property type="entry name" value="Composite domain of metallo-dependent hydrolases"/>
    <property type="match status" value="1"/>
</dbReference>
<dbReference type="Pfam" id="PF07969">
    <property type="entry name" value="Amidohydro_3"/>
    <property type="match status" value="1"/>
</dbReference>
<keyword evidence="3" id="KW-1185">Reference proteome</keyword>
<dbReference type="InterPro" id="IPR032466">
    <property type="entry name" value="Metal_Hydrolase"/>
</dbReference>
<gene>
    <name evidence="2" type="ORF">FHR84_003705</name>
</gene>
<dbReference type="CDD" id="cd01297">
    <property type="entry name" value="D-aminoacylase"/>
    <property type="match status" value="1"/>
</dbReference>
<dbReference type="InterPro" id="IPR011059">
    <property type="entry name" value="Metal-dep_hydrolase_composite"/>
</dbReference>
<organism evidence="2 3">
    <name type="scientific">Actinopolyspora biskrensis</name>
    <dbReference type="NCBI Taxonomy" id="1470178"/>
    <lineage>
        <taxon>Bacteria</taxon>
        <taxon>Bacillati</taxon>
        <taxon>Actinomycetota</taxon>
        <taxon>Actinomycetes</taxon>
        <taxon>Actinopolysporales</taxon>
        <taxon>Actinopolysporaceae</taxon>
        <taxon>Actinopolyspora</taxon>
    </lineage>
</organism>
<dbReference type="GO" id="GO:0047420">
    <property type="term" value="F:N-acyl-D-amino-acid deacylase activity"/>
    <property type="evidence" value="ECO:0007669"/>
    <property type="project" value="UniProtKB-EC"/>
</dbReference>
<dbReference type="Gene3D" id="3.20.20.140">
    <property type="entry name" value="Metal-dependent hydrolases"/>
    <property type="match status" value="2"/>
</dbReference>